<accession>A0A1W0VT44</accession>
<evidence type="ECO:0000313" key="3">
    <source>
        <dbReference type="Proteomes" id="UP000000768"/>
    </source>
</evidence>
<reference evidence="3" key="2">
    <citation type="journal article" date="2018" name="Plant J.">
        <title>The Sorghum bicolor reference genome: improved assembly, gene annotations, a transcriptome atlas, and signatures of genome organization.</title>
        <authorList>
            <person name="McCormick R.F."/>
            <person name="Truong S.K."/>
            <person name="Sreedasyam A."/>
            <person name="Jenkins J."/>
            <person name="Shu S."/>
            <person name="Sims D."/>
            <person name="Kennedy M."/>
            <person name="Amirebrahimi M."/>
            <person name="Weers B.D."/>
            <person name="McKinley B."/>
            <person name="Mattison A."/>
            <person name="Morishige D.T."/>
            <person name="Grimwood J."/>
            <person name="Schmutz J."/>
            <person name="Mullet J.E."/>
        </authorList>
    </citation>
    <scope>NUCLEOTIDE SEQUENCE [LARGE SCALE GENOMIC DNA]</scope>
    <source>
        <strain evidence="3">cv. BTx623</strain>
    </source>
</reference>
<evidence type="ECO:0000256" key="1">
    <source>
        <dbReference type="SAM" id="MobiDB-lite"/>
    </source>
</evidence>
<reference evidence="2 3" key="1">
    <citation type="journal article" date="2009" name="Nature">
        <title>The Sorghum bicolor genome and the diversification of grasses.</title>
        <authorList>
            <person name="Paterson A.H."/>
            <person name="Bowers J.E."/>
            <person name="Bruggmann R."/>
            <person name="Dubchak I."/>
            <person name="Grimwood J."/>
            <person name="Gundlach H."/>
            <person name="Haberer G."/>
            <person name="Hellsten U."/>
            <person name="Mitros T."/>
            <person name="Poliakov A."/>
            <person name="Schmutz J."/>
            <person name="Spannagl M."/>
            <person name="Tang H."/>
            <person name="Wang X."/>
            <person name="Wicker T."/>
            <person name="Bharti A.K."/>
            <person name="Chapman J."/>
            <person name="Feltus F.A."/>
            <person name="Gowik U."/>
            <person name="Grigoriev I.V."/>
            <person name="Lyons E."/>
            <person name="Maher C.A."/>
            <person name="Martis M."/>
            <person name="Narechania A."/>
            <person name="Otillar R.P."/>
            <person name="Penning B.W."/>
            <person name="Salamov A.A."/>
            <person name="Wang Y."/>
            <person name="Zhang L."/>
            <person name="Carpita N.C."/>
            <person name="Freeling M."/>
            <person name="Gingle A.R."/>
            <person name="Hash C.T."/>
            <person name="Keller B."/>
            <person name="Klein P."/>
            <person name="Kresovich S."/>
            <person name="McCann M.C."/>
            <person name="Ming R."/>
            <person name="Peterson D.G."/>
            <person name="Mehboob-ur-Rahman"/>
            <person name="Ware D."/>
            <person name="Westhoff P."/>
            <person name="Mayer K.F."/>
            <person name="Messing J."/>
            <person name="Rokhsar D.S."/>
        </authorList>
    </citation>
    <scope>NUCLEOTIDE SEQUENCE [LARGE SCALE GENOMIC DNA]</scope>
    <source>
        <strain evidence="3">cv. BTx623</strain>
    </source>
</reference>
<protein>
    <submittedName>
        <fullName evidence="2">Uncharacterized protein</fullName>
    </submittedName>
</protein>
<gene>
    <name evidence="2" type="ORF">SORBI_3010G146350</name>
</gene>
<dbReference type="EMBL" id="CM000769">
    <property type="protein sequence ID" value="OQU76446.1"/>
    <property type="molecule type" value="Genomic_DNA"/>
</dbReference>
<keyword evidence="3" id="KW-1185">Reference proteome</keyword>
<sequence length="147" mass="16342">MERPDSTSRRRRRGLLPRLRRQEQGPGGRVSLRSPSPTGTHPPKPTVLPLSYNSVSSAPDSLGFGVGCSSMATTQPNLVSRRSSPSTKLWFKLVNGGQIHGHSCEKGQIRSCSCEVDYIYLMLEYLYLASPVAHFFPPVGMHTNFYY</sequence>
<name>A0A1W0VT44_SORBI</name>
<proteinExistence type="predicted"/>
<dbReference type="InParanoid" id="A0A1W0VT44"/>
<feature type="compositionally biased region" description="Basic residues" evidence="1">
    <location>
        <begin position="9"/>
        <end position="19"/>
    </location>
</feature>
<organism evidence="2 3">
    <name type="scientific">Sorghum bicolor</name>
    <name type="common">Sorghum</name>
    <name type="synonym">Sorghum vulgare</name>
    <dbReference type="NCBI Taxonomy" id="4558"/>
    <lineage>
        <taxon>Eukaryota</taxon>
        <taxon>Viridiplantae</taxon>
        <taxon>Streptophyta</taxon>
        <taxon>Embryophyta</taxon>
        <taxon>Tracheophyta</taxon>
        <taxon>Spermatophyta</taxon>
        <taxon>Magnoliopsida</taxon>
        <taxon>Liliopsida</taxon>
        <taxon>Poales</taxon>
        <taxon>Poaceae</taxon>
        <taxon>PACMAD clade</taxon>
        <taxon>Panicoideae</taxon>
        <taxon>Andropogonodae</taxon>
        <taxon>Andropogoneae</taxon>
        <taxon>Sorghinae</taxon>
        <taxon>Sorghum</taxon>
    </lineage>
</organism>
<dbReference type="Gramene" id="OQU76446">
    <property type="protein sequence ID" value="OQU76446"/>
    <property type="gene ID" value="SORBI_3010G146350"/>
</dbReference>
<dbReference type="AlphaFoldDB" id="A0A1W0VT44"/>
<dbReference type="Proteomes" id="UP000000768">
    <property type="component" value="Chromosome 10"/>
</dbReference>
<evidence type="ECO:0000313" key="2">
    <source>
        <dbReference type="EMBL" id="OQU76446.1"/>
    </source>
</evidence>
<feature type="region of interest" description="Disordered" evidence="1">
    <location>
        <begin position="1"/>
        <end position="49"/>
    </location>
</feature>